<dbReference type="PANTHER" id="PTHR11177:SF317">
    <property type="entry name" value="CHITINASE 12-RELATED"/>
    <property type="match status" value="1"/>
</dbReference>
<dbReference type="PROSITE" id="PS51910">
    <property type="entry name" value="GH18_2"/>
    <property type="match status" value="1"/>
</dbReference>
<accession>A0AAE6YH34</accession>
<sequence>MKDIGQAIKKAFVKYDGSIYQLLGDWWTSKSPKETNAWTLCQAEEKATLDFTIPTKPSFITSDEKPSISIFNENDIKVAEVKNVAWGSKTKIDVPAGKLKVNVSTIGTSQGTATPSSFSIAKDETKNITVNYEQAQVGSINLTASADSNAIKSTTYTINNSSGDIVAQGEVNFTSATVIDNLPASEEGLKYTISAKSFTYGGYSYTAKPIVVTVTTGSRTDAQLNFTTEKVASAKVNVTIAGMPTGKQTTLHFTSNSGSSQLLEVSDNGVYTEELPKNGDTWTVTADKISGYKASITPSSFVADQNEQNVNLTFEQVAPIESGKKVIGYWENWKPGLISGDYKGSAEDVAPYTHVLYSFLTLDSSPNPENPANKKWNSGHINESMAGADVLSVMGNYQNPWDNNYNWQRVRIDSLISLTHANNGKFIWAIGGWSDLQQTISDDQIDAFVNQVIELLKLGGDGVDFDWEHLSQLADGSPNPNKEQQLATLAKTLKTLRKKLDDEGMSDKQIGYTTRFNAFFESSKDHGFAADFNSDGEGIAIEKWLKDNESSLDEVVNWVNIMAYDVSPNDMPNGKTWTKAVYEDMLNSFSKYVNPSLVVLGFEPGGQAASGEWEGLELDKQMIDYIAQKGFGGSMFWAINQPAMGTASTYYQNVITGDNVNSLANYSQDAFAE</sequence>
<dbReference type="GO" id="GO:0008843">
    <property type="term" value="F:endochitinase activity"/>
    <property type="evidence" value="ECO:0007669"/>
    <property type="project" value="UniProtKB-EC"/>
</dbReference>
<dbReference type="SUPFAM" id="SSF51445">
    <property type="entry name" value="(Trans)glycosidases"/>
    <property type="match status" value="1"/>
</dbReference>
<evidence type="ECO:0000256" key="1">
    <source>
        <dbReference type="ARBA" id="ARBA00000822"/>
    </source>
</evidence>
<dbReference type="InterPro" id="IPR011583">
    <property type="entry name" value="Chitinase_II/V-like_cat"/>
</dbReference>
<dbReference type="InterPro" id="IPR017853">
    <property type="entry name" value="GH"/>
</dbReference>
<proteinExistence type="predicted"/>
<dbReference type="GO" id="GO:0008061">
    <property type="term" value="F:chitin binding"/>
    <property type="evidence" value="ECO:0007669"/>
    <property type="project" value="InterPro"/>
</dbReference>
<dbReference type="EC" id="3.2.1.14" evidence="2"/>
<dbReference type="Gene3D" id="3.20.20.80">
    <property type="entry name" value="Glycosidases"/>
    <property type="match status" value="1"/>
</dbReference>
<evidence type="ECO:0000256" key="2">
    <source>
        <dbReference type="ARBA" id="ARBA00012729"/>
    </source>
</evidence>
<organism evidence="4 5">
    <name type="scientific">Allofrancisella inopinata</name>
    <dbReference type="NCBI Taxonomy" id="1085647"/>
    <lineage>
        <taxon>Bacteria</taxon>
        <taxon>Pseudomonadati</taxon>
        <taxon>Pseudomonadota</taxon>
        <taxon>Gammaproteobacteria</taxon>
        <taxon>Thiotrichales</taxon>
        <taxon>Francisellaceae</taxon>
        <taxon>Allofrancisella</taxon>
    </lineage>
</organism>
<dbReference type="GO" id="GO:0006032">
    <property type="term" value="P:chitin catabolic process"/>
    <property type="evidence" value="ECO:0007669"/>
    <property type="project" value="TreeGrafter"/>
</dbReference>
<evidence type="ECO:0000259" key="3">
    <source>
        <dbReference type="PROSITE" id="PS51910"/>
    </source>
</evidence>
<dbReference type="InterPro" id="IPR001223">
    <property type="entry name" value="Glyco_hydro18_cat"/>
</dbReference>
<dbReference type="PANTHER" id="PTHR11177">
    <property type="entry name" value="CHITINASE"/>
    <property type="match status" value="1"/>
</dbReference>
<evidence type="ECO:0000313" key="4">
    <source>
        <dbReference type="EMBL" id="QIV95815.1"/>
    </source>
</evidence>
<dbReference type="Pfam" id="PF00704">
    <property type="entry name" value="Glyco_hydro_18"/>
    <property type="match status" value="1"/>
</dbReference>
<dbReference type="KEGG" id="aii:E4K63_02790"/>
<name>A0AAE6YH34_9GAMM</name>
<dbReference type="AlphaFoldDB" id="A0AAE6YH34"/>
<dbReference type="Proteomes" id="UP000502004">
    <property type="component" value="Chromosome"/>
</dbReference>
<protein>
    <recommendedName>
        <fullName evidence="2">chitinase</fullName>
        <ecNumber evidence="2">3.2.1.14</ecNumber>
    </recommendedName>
</protein>
<dbReference type="InterPro" id="IPR050314">
    <property type="entry name" value="Glycosyl_Hydrlase_18"/>
</dbReference>
<feature type="domain" description="GH18" evidence="3">
    <location>
        <begin position="324"/>
        <end position="654"/>
    </location>
</feature>
<reference evidence="4 5" key="1">
    <citation type="submission" date="2019-03" db="EMBL/GenBank/DDBJ databases">
        <title>Complete Genome Sequence of Allofrancisella inopinata Strain SYSU YG23 Isolated from Water-Cooling Systems in China.</title>
        <authorList>
            <person name="Ohrman C."/>
            <person name="Uneklint I."/>
            <person name="Sjodin A."/>
        </authorList>
    </citation>
    <scope>NUCLEOTIDE SEQUENCE [LARGE SCALE GENOMIC DNA]</scope>
    <source>
        <strain evidence="4 5">SYSU YG23</strain>
    </source>
</reference>
<comment type="catalytic activity">
    <reaction evidence="1">
        <text>Random endo-hydrolysis of N-acetyl-beta-D-glucosaminide (1-&gt;4)-beta-linkages in chitin and chitodextrins.</text>
        <dbReference type="EC" id="3.2.1.14"/>
    </reaction>
</comment>
<gene>
    <name evidence="4" type="ORF">E4K63_02790</name>
</gene>
<dbReference type="GO" id="GO:0005576">
    <property type="term" value="C:extracellular region"/>
    <property type="evidence" value="ECO:0007669"/>
    <property type="project" value="TreeGrafter"/>
</dbReference>
<dbReference type="EMBL" id="CP038241">
    <property type="protein sequence ID" value="QIV95815.1"/>
    <property type="molecule type" value="Genomic_DNA"/>
</dbReference>
<keyword evidence="5" id="KW-1185">Reference proteome</keyword>
<dbReference type="GO" id="GO:0005975">
    <property type="term" value="P:carbohydrate metabolic process"/>
    <property type="evidence" value="ECO:0007669"/>
    <property type="project" value="InterPro"/>
</dbReference>
<dbReference type="SMART" id="SM00636">
    <property type="entry name" value="Glyco_18"/>
    <property type="match status" value="1"/>
</dbReference>
<evidence type="ECO:0000313" key="5">
    <source>
        <dbReference type="Proteomes" id="UP000502004"/>
    </source>
</evidence>